<keyword evidence="2 3" id="KW-0040">ANK repeat</keyword>
<feature type="repeat" description="ANK" evidence="3">
    <location>
        <begin position="371"/>
        <end position="403"/>
    </location>
</feature>
<protein>
    <submittedName>
        <fullName evidence="4">Ankyrin repeat-containing domain protein</fullName>
    </submittedName>
</protein>
<dbReference type="Proteomes" id="UP000813444">
    <property type="component" value="Unassembled WGS sequence"/>
</dbReference>
<proteinExistence type="predicted"/>
<evidence type="ECO:0000256" key="3">
    <source>
        <dbReference type="PROSITE-ProRule" id="PRU00023"/>
    </source>
</evidence>
<dbReference type="Pfam" id="PF12796">
    <property type="entry name" value="Ank_2"/>
    <property type="match status" value="3"/>
</dbReference>
<evidence type="ECO:0000256" key="2">
    <source>
        <dbReference type="ARBA" id="ARBA00023043"/>
    </source>
</evidence>
<comment type="caution">
    <text evidence="4">The sequence shown here is derived from an EMBL/GenBank/DDBJ whole genome shotgun (WGS) entry which is preliminary data.</text>
</comment>
<dbReference type="InterPro" id="IPR036770">
    <property type="entry name" value="Ankyrin_rpt-contain_sf"/>
</dbReference>
<reference evidence="4" key="1">
    <citation type="journal article" date="2021" name="Nat. Commun.">
        <title>Genetic determinants of endophytism in the Arabidopsis root mycobiome.</title>
        <authorList>
            <person name="Mesny F."/>
            <person name="Miyauchi S."/>
            <person name="Thiergart T."/>
            <person name="Pickel B."/>
            <person name="Atanasova L."/>
            <person name="Karlsson M."/>
            <person name="Huettel B."/>
            <person name="Barry K.W."/>
            <person name="Haridas S."/>
            <person name="Chen C."/>
            <person name="Bauer D."/>
            <person name="Andreopoulos W."/>
            <person name="Pangilinan J."/>
            <person name="LaButti K."/>
            <person name="Riley R."/>
            <person name="Lipzen A."/>
            <person name="Clum A."/>
            <person name="Drula E."/>
            <person name="Henrissat B."/>
            <person name="Kohler A."/>
            <person name="Grigoriev I.V."/>
            <person name="Martin F.M."/>
            <person name="Hacquard S."/>
        </authorList>
    </citation>
    <scope>NUCLEOTIDE SEQUENCE</scope>
    <source>
        <strain evidence="4">MPI-CAGE-CH-0235</strain>
    </source>
</reference>
<keyword evidence="1" id="KW-0677">Repeat</keyword>
<dbReference type="PROSITE" id="PS50088">
    <property type="entry name" value="ANK_REPEAT"/>
    <property type="match status" value="3"/>
</dbReference>
<gene>
    <name evidence="4" type="ORF">B0I35DRAFT_415343</name>
</gene>
<dbReference type="InterPro" id="IPR002110">
    <property type="entry name" value="Ankyrin_rpt"/>
</dbReference>
<feature type="repeat" description="ANK" evidence="3">
    <location>
        <begin position="288"/>
        <end position="320"/>
    </location>
</feature>
<name>A0A8K0WKB0_9HYPO</name>
<sequence>MEGSAELEELLTMQDKASRTAIQYAAEAGNIQIVQQLMRYRDRMEKENYSLAAELAAAGGMSKPCLLTVWYGLQGQSPDTTWEDRLPLCQASEASVTLADWQQKTPLHHAAENAKVNAPDADRETPLHDAARKGDMTTIKLLLENKADIEACSRTGKRALHLAVTRPEAVQVLLSSGADPNSLDSLGNTPLHLAAQKDCPQSIVREFFIGSKGRGILTKELSWAIKQAASVAFEYLLGPSQQSADNYQVSKGDDGTEVRLLHEAAAGRSPKTVDLLLHSGVDVAVRIQGSSSIHAAAEYGREENVRILLRYKASVDVLNRTSRLAADLTASLAKASSYPTGWTAIHASADSLEATKLLVAAQVNPNLAKDDGWTAMHLATSWQQNSVLEFLLENGVHCSDCNVETTRLLIEYGADIDVRLKEEEQDHSLLALAVDSGIQQKLKSLLELEHHTWHLDDLKQAYWKADYEYPKMVRALVEKNRDLLATTSTTENCDALELCLKKSDVAEIMRISFFVEIYTVKVAIPARLWIDFSAV</sequence>
<dbReference type="OrthoDB" id="4772757at2759"/>
<dbReference type="SMART" id="SM00248">
    <property type="entry name" value="ANK"/>
    <property type="match status" value="8"/>
</dbReference>
<dbReference type="EMBL" id="JAGPNK010000038">
    <property type="protein sequence ID" value="KAH7303172.1"/>
    <property type="molecule type" value="Genomic_DNA"/>
</dbReference>
<evidence type="ECO:0000256" key="1">
    <source>
        <dbReference type="ARBA" id="ARBA00022737"/>
    </source>
</evidence>
<evidence type="ECO:0000313" key="5">
    <source>
        <dbReference type="Proteomes" id="UP000813444"/>
    </source>
</evidence>
<dbReference type="SUPFAM" id="SSF48403">
    <property type="entry name" value="Ankyrin repeat"/>
    <property type="match status" value="2"/>
</dbReference>
<feature type="repeat" description="ANK" evidence="3">
    <location>
        <begin position="122"/>
        <end position="154"/>
    </location>
</feature>
<organism evidence="4 5">
    <name type="scientific">Stachybotrys elegans</name>
    <dbReference type="NCBI Taxonomy" id="80388"/>
    <lineage>
        <taxon>Eukaryota</taxon>
        <taxon>Fungi</taxon>
        <taxon>Dikarya</taxon>
        <taxon>Ascomycota</taxon>
        <taxon>Pezizomycotina</taxon>
        <taxon>Sordariomycetes</taxon>
        <taxon>Hypocreomycetidae</taxon>
        <taxon>Hypocreales</taxon>
        <taxon>Stachybotryaceae</taxon>
        <taxon>Stachybotrys</taxon>
    </lineage>
</organism>
<dbReference type="AlphaFoldDB" id="A0A8K0WKB0"/>
<keyword evidence="5" id="KW-1185">Reference proteome</keyword>
<dbReference type="PROSITE" id="PS50297">
    <property type="entry name" value="ANK_REP_REGION"/>
    <property type="match status" value="3"/>
</dbReference>
<dbReference type="PANTHER" id="PTHR24171">
    <property type="entry name" value="ANKYRIN REPEAT DOMAIN-CONTAINING PROTEIN 39-RELATED"/>
    <property type="match status" value="1"/>
</dbReference>
<dbReference type="Gene3D" id="1.25.40.20">
    <property type="entry name" value="Ankyrin repeat-containing domain"/>
    <property type="match status" value="4"/>
</dbReference>
<accession>A0A8K0WKB0</accession>
<evidence type="ECO:0000313" key="4">
    <source>
        <dbReference type="EMBL" id="KAH7303172.1"/>
    </source>
</evidence>
<dbReference type="PANTHER" id="PTHR24171:SF9">
    <property type="entry name" value="ANKYRIN REPEAT DOMAIN-CONTAINING PROTEIN 39"/>
    <property type="match status" value="1"/>
</dbReference>